<dbReference type="InParanoid" id="A0A482WWM9"/>
<evidence type="ECO:0000313" key="2">
    <source>
        <dbReference type="EMBL" id="RZF37561.1"/>
    </source>
</evidence>
<protein>
    <submittedName>
        <fullName evidence="2">Uncharacterized protein</fullName>
    </submittedName>
</protein>
<sequence length="876" mass="97515">MHLNLFFFSRRKKAPPNTIGTAKLIQTSIQEQISLTTKLLNDGEKVTQNQKDLIHSEIVLILGKAGSGKTSLVQFLTENPKRSQKKSDQTPASISLKMDGEKIGTSATESFTLYPELVYHNSSSIALCDSPGFHDSRSSAHEIVSMDFMKSVTSKFKKVKILLLETHGSLQYGVLKDSFLNTLRHLTDFLVDIDRYKDQIVLIATKIPLTYVTTDDINVVSGIVTDEMHIESIMDYLNHTESSIAEKLNQNIGKSNRDFYQKVIKLLRSLQTRDENGKAKRINVFRRPYKSGSLTNMSLLEKNKKSLTKTIMGLDSVQVKMNDFDFTLSDTAKLYLECLLKLTNDNYKNKINGLSFRLDEYLNQKTQNFTSYHQVLLDLELLHNAMEQLLENLDETNNYNEFFTKVNHFISEQKISSQINFHEQIHVLEKYEDMLLRFVNTNLVFTLSLWTLPIRQVMKSVEDELHWYRSLNKYIGRLASYKTQKNKTEILSTLIHGASTSSDDLMDLFVSNTGNTIMKQFIDAKGNTKRQLELVTITKTLVQQSNITCDANGRLVVKGFHIRISEVNLEELVQHYCNNITVKDVAFLAVETVFLDEDTVDIFKGVNVFIAAPKWEVIGQRRIVISGKAGPNVSDNEPYVANGKDGKPGLPGGNGGSFFGIGLQFLNGQSLRIESNGGAGGAGAKGAKGAKGLDGMNASQKLKLGMVDHRYKFDRGMKTGDVNNSLTQEHGDRDFEIAYCGDYVYAEVQVINEDGDCGGRGSTGGFGGEGGIGGFPGDQQLIELGDSSHIEMQNQIGSMGERGSIGETGDRGTDGIGMICVQVKRKGSGHESSSYWKCESTNIIAQVCNTCQNPGEAFEYQYTTSGIEQASTQKVC</sequence>
<feature type="coiled-coil region" evidence="1">
    <location>
        <begin position="344"/>
        <end position="399"/>
    </location>
</feature>
<dbReference type="STRING" id="195883.A0A482WWM9"/>
<evidence type="ECO:0000313" key="3">
    <source>
        <dbReference type="Proteomes" id="UP000291343"/>
    </source>
</evidence>
<name>A0A482WWM9_LAOST</name>
<dbReference type="Gene3D" id="3.40.50.300">
    <property type="entry name" value="P-loop containing nucleotide triphosphate hydrolases"/>
    <property type="match status" value="1"/>
</dbReference>
<dbReference type="InterPro" id="IPR027417">
    <property type="entry name" value="P-loop_NTPase"/>
</dbReference>
<gene>
    <name evidence="2" type="ORF">LSTR_LSTR017148</name>
</gene>
<keyword evidence="1" id="KW-0175">Coiled coil</keyword>
<proteinExistence type="predicted"/>
<dbReference type="OrthoDB" id="2386367at2759"/>
<keyword evidence="3" id="KW-1185">Reference proteome</keyword>
<evidence type="ECO:0000256" key="1">
    <source>
        <dbReference type="SAM" id="Coils"/>
    </source>
</evidence>
<reference evidence="2 3" key="1">
    <citation type="journal article" date="2017" name="Gigascience">
        <title>Genome sequence of the small brown planthopper, Laodelphax striatellus.</title>
        <authorList>
            <person name="Zhu J."/>
            <person name="Jiang F."/>
            <person name="Wang X."/>
            <person name="Yang P."/>
            <person name="Bao Y."/>
            <person name="Zhao W."/>
            <person name="Wang W."/>
            <person name="Lu H."/>
            <person name="Wang Q."/>
            <person name="Cui N."/>
            <person name="Li J."/>
            <person name="Chen X."/>
            <person name="Luo L."/>
            <person name="Yu J."/>
            <person name="Kang L."/>
            <person name="Cui F."/>
        </authorList>
    </citation>
    <scope>NUCLEOTIDE SEQUENCE [LARGE SCALE GENOMIC DNA]</scope>
    <source>
        <strain evidence="2">Lst14</strain>
    </source>
</reference>
<dbReference type="AlphaFoldDB" id="A0A482WWM9"/>
<organism evidence="2 3">
    <name type="scientific">Laodelphax striatellus</name>
    <name type="common">Small brown planthopper</name>
    <name type="synonym">Delphax striatella</name>
    <dbReference type="NCBI Taxonomy" id="195883"/>
    <lineage>
        <taxon>Eukaryota</taxon>
        <taxon>Metazoa</taxon>
        <taxon>Ecdysozoa</taxon>
        <taxon>Arthropoda</taxon>
        <taxon>Hexapoda</taxon>
        <taxon>Insecta</taxon>
        <taxon>Pterygota</taxon>
        <taxon>Neoptera</taxon>
        <taxon>Paraneoptera</taxon>
        <taxon>Hemiptera</taxon>
        <taxon>Auchenorrhyncha</taxon>
        <taxon>Fulgoroidea</taxon>
        <taxon>Delphacidae</taxon>
        <taxon>Criomorphinae</taxon>
        <taxon>Laodelphax</taxon>
    </lineage>
</organism>
<dbReference type="Proteomes" id="UP000291343">
    <property type="component" value="Unassembled WGS sequence"/>
</dbReference>
<dbReference type="SUPFAM" id="SSF52540">
    <property type="entry name" value="P-loop containing nucleoside triphosphate hydrolases"/>
    <property type="match status" value="2"/>
</dbReference>
<accession>A0A482WWM9</accession>
<comment type="caution">
    <text evidence="2">The sequence shown here is derived from an EMBL/GenBank/DDBJ whole genome shotgun (WGS) entry which is preliminary data.</text>
</comment>
<dbReference type="EMBL" id="QKKF02023948">
    <property type="protein sequence ID" value="RZF37561.1"/>
    <property type="molecule type" value="Genomic_DNA"/>
</dbReference>